<dbReference type="OrthoDB" id="5979581at2759"/>
<dbReference type="InterPro" id="IPR000719">
    <property type="entry name" value="Prot_kinase_dom"/>
</dbReference>
<keyword evidence="8" id="KW-1185">Reference proteome</keyword>
<evidence type="ECO:0000259" key="6">
    <source>
        <dbReference type="PROSITE" id="PS50011"/>
    </source>
</evidence>
<keyword evidence="4" id="KW-0418">Kinase</keyword>
<dbReference type="SUPFAM" id="SSF56112">
    <property type="entry name" value="Protein kinase-like (PK-like)"/>
    <property type="match status" value="1"/>
</dbReference>
<reference evidence="7 8" key="1">
    <citation type="submission" date="2014-04" db="EMBL/GenBank/DDBJ databases">
        <authorList>
            <consortium name="DOE Joint Genome Institute"/>
            <person name="Kuo A."/>
            <person name="Kohler A."/>
            <person name="Nagy L.G."/>
            <person name="Floudas D."/>
            <person name="Copeland A."/>
            <person name="Barry K.W."/>
            <person name="Cichocki N."/>
            <person name="Veneault-Fourrey C."/>
            <person name="LaButti K."/>
            <person name="Lindquist E.A."/>
            <person name="Lipzen A."/>
            <person name="Lundell T."/>
            <person name="Morin E."/>
            <person name="Murat C."/>
            <person name="Sun H."/>
            <person name="Tunlid A."/>
            <person name="Henrissat B."/>
            <person name="Grigoriev I.V."/>
            <person name="Hibbett D.S."/>
            <person name="Martin F."/>
            <person name="Nordberg H.P."/>
            <person name="Cantor M.N."/>
            <person name="Hua S.X."/>
        </authorList>
    </citation>
    <scope>NUCLEOTIDE SEQUENCE [LARGE SCALE GENOMIC DNA]</scope>
    <source>
        <strain evidence="7 8">LaAM-08-1</strain>
    </source>
</reference>
<dbReference type="PANTHER" id="PTHR45646">
    <property type="entry name" value="SERINE/THREONINE-PROTEIN KINASE DOA-RELATED"/>
    <property type="match status" value="1"/>
</dbReference>
<evidence type="ECO:0000256" key="3">
    <source>
        <dbReference type="ARBA" id="ARBA00022741"/>
    </source>
</evidence>
<evidence type="ECO:0000313" key="8">
    <source>
        <dbReference type="Proteomes" id="UP000054477"/>
    </source>
</evidence>
<keyword evidence="1" id="KW-0723">Serine/threonine-protein kinase</keyword>
<dbReference type="PROSITE" id="PS00108">
    <property type="entry name" value="PROTEIN_KINASE_ST"/>
    <property type="match status" value="1"/>
</dbReference>
<evidence type="ECO:0000256" key="4">
    <source>
        <dbReference type="ARBA" id="ARBA00022777"/>
    </source>
</evidence>
<evidence type="ECO:0000256" key="2">
    <source>
        <dbReference type="ARBA" id="ARBA00022679"/>
    </source>
</evidence>
<name>A0A0C9XST6_9AGAR</name>
<dbReference type="Gene3D" id="1.10.510.10">
    <property type="entry name" value="Transferase(Phosphotransferase) domain 1"/>
    <property type="match status" value="1"/>
</dbReference>
<keyword evidence="5" id="KW-0067">ATP-binding</keyword>
<dbReference type="EMBL" id="KN838566">
    <property type="protein sequence ID" value="KIK04794.1"/>
    <property type="molecule type" value="Genomic_DNA"/>
</dbReference>
<dbReference type="Pfam" id="PF00069">
    <property type="entry name" value="Pkinase"/>
    <property type="match status" value="1"/>
</dbReference>
<dbReference type="HOGENOM" id="CLU_000288_81_13_1"/>
<proteinExistence type="predicted"/>
<feature type="domain" description="Protein kinase" evidence="6">
    <location>
        <begin position="1"/>
        <end position="280"/>
    </location>
</feature>
<keyword evidence="2" id="KW-0808">Transferase</keyword>
<evidence type="ECO:0000313" key="7">
    <source>
        <dbReference type="EMBL" id="KIK04794.1"/>
    </source>
</evidence>
<reference evidence="8" key="2">
    <citation type="submission" date="2015-01" db="EMBL/GenBank/DDBJ databases">
        <title>Evolutionary Origins and Diversification of the Mycorrhizal Mutualists.</title>
        <authorList>
            <consortium name="DOE Joint Genome Institute"/>
            <consortium name="Mycorrhizal Genomics Consortium"/>
            <person name="Kohler A."/>
            <person name="Kuo A."/>
            <person name="Nagy L.G."/>
            <person name="Floudas D."/>
            <person name="Copeland A."/>
            <person name="Barry K.W."/>
            <person name="Cichocki N."/>
            <person name="Veneault-Fourrey C."/>
            <person name="LaButti K."/>
            <person name="Lindquist E.A."/>
            <person name="Lipzen A."/>
            <person name="Lundell T."/>
            <person name="Morin E."/>
            <person name="Murat C."/>
            <person name="Riley R."/>
            <person name="Ohm R."/>
            <person name="Sun H."/>
            <person name="Tunlid A."/>
            <person name="Henrissat B."/>
            <person name="Grigoriev I.V."/>
            <person name="Hibbett D.S."/>
            <person name="Martin F."/>
        </authorList>
    </citation>
    <scope>NUCLEOTIDE SEQUENCE [LARGE SCALE GENOMIC DNA]</scope>
    <source>
        <strain evidence="8">LaAM-08-1</strain>
    </source>
</reference>
<accession>A0A0C9XST6</accession>
<gene>
    <name evidence="7" type="ORF">K443DRAFT_130589</name>
</gene>
<dbReference type="AlphaFoldDB" id="A0A0C9XST6"/>
<dbReference type="STRING" id="1095629.A0A0C9XST6"/>
<evidence type="ECO:0000256" key="1">
    <source>
        <dbReference type="ARBA" id="ARBA00022527"/>
    </source>
</evidence>
<dbReference type="InterPro" id="IPR051175">
    <property type="entry name" value="CLK_kinases"/>
</dbReference>
<sequence>MGGDVKSLQVEVAGKKGLPLPLVKRILLHTLRGLAHMHHCQIVHTDLKHDNIMFGTGSITQDDIAMFIKTNPARRHPPEESWECVVQAAVSQPLPLPSLSEAMTRTYMVSDFGSAQPSALHTTDEITAYSLRAPETILQGPWDSKVDIWAFGCLIFELIVGRSLFEYKSYPEYMLDEPTGHMWQMLCFTRERMTRAQVNSSKLGAHYFDLTVKPNDIDSPFCDLKAHPPVFNNPFARSLRNYKVLQEADVLTTAKIIQRCLRLNPKDRATAEELLEDPWWHGAA</sequence>
<keyword evidence="3" id="KW-0547">Nucleotide-binding</keyword>
<dbReference type="GO" id="GO:0005524">
    <property type="term" value="F:ATP binding"/>
    <property type="evidence" value="ECO:0007669"/>
    <property type="project" value="UniProtKB-KW"/>
</dbReference>
<dbReference type="GO" id="GO:0004674">
    <property type="term" value="F:protein serine/threonine kinase activity"/>
    <property type="evidence" value="ECO:0007669"/>
    <property type="project" value="UniProtKB-KW"/>
</dbReference>
<dbReference type="InterPro" id="IPR011009">
    <property type="entry name" value="Kinase-like_dom_sf"/>
</dbReference>
<protein>
    <recommendedName>
        <fullName evidence="6">Protein kinase domain-containing protein</fullName>
    </recommendedName>
</protein>
<dbReference type="PROSITE" id="PS50011">
    <property type="entry name" value="PROTEIN_KINASE_DOM"/>
    <property type="match status" value="1"/>
</dbReference>
<dbReference type="GO" id="GO:0005634">
    <property type="term" value="C:nucleus"/>
    <property type="evidence" value="ECO:0007669"/>
    <property type="project" value="TreeGrafter"/>
</dbReference>
<dbReference type="PANTHER" id="PTHR45646:SF11">
    <property type="entry name" value="SERINE_THREONINE-PROTEIN KINASE DOA"/>
    <property type="match status" value="1"/>
</dbReference>
<dbReference type="InterPro" id="IPR008271">
    <property type="entry name" value="Ser/Thr_kinase_AS"/>
</dbReference>
<dbReference type="Proteomes" id="UP000054477">
    <property type="component" value="Unassembled WGS sequence"/>
</dbReference>
<organism evidence="7 8">
    <name type="scientific">Laccaria amethystina LaAM-08-1</name>
    <dbReference type="NCBI Taxonomy" id="1095629"/>
    <lineage>
        <taxon>Eukaryota</taxon>
        <taxon>Fungi</taxon>
        <taxon>Dikarya</taxon>
        <taxon>Basidiomycota</taxon>
        <taxon>Agaricomycotina</taxon>
        <taxon>Agaricomycetes</taxon>
        <taxon>Agaricomycetidae</taxon>
        <taxon>Agaricales</taxon>
        <taxon>Agaricineae</taxon>
        <taxon>Hydnangiaceae</taxon>
        <taxon>Laccaria</taxon>
    </lineage>
</organism>
<dbReference type="GO" id="GO:0043484">
    <property type="term" value="P:regulation of RNA splicing"/>
    <property type="evidence" value="ECO:0007669"/>
    <property type="project" value="TreeGrafter"/>
</dbReference>
<dbReference type="SMART" id="SM00220">
    <property type="entry name" value="S_TKc"/>
    <property type="match status" value="1"/>
</dbReference>
<evidence type="ECO:0000256" key="5">
    <source>
        <dbReference type="ARBA" id="ARBA00022840"/>
    </source>
</evidence>